<evidence type="ECO:0000313" key="3">
    <source>
        <dbReference type="RefSeq" id="XP_015270674.1"/>
    </source>
</evidence>
<dbReference type="Gene3D" id="1.20.58.2220">
    <property type="entry name" value="Formin, FH2 domain"/>
    <property type="match status" value="1"/>
</dbReference>
<gene>
    <name evidence="3" type="primary">LOC107113813</name>
</gene>
<evidence type="ECO:0000313" key="2">
    <source>
        <dbReference type="Proteomes" id="UP000694871"/>
    </source>
</evidence>
<dbReference type="SUPFAM" id="SSF101447">
    <property type="entry name" value="Formin homology 2 domain (FH2 domain)"/>
    <property type="match status" value="1"/>
</dbReference>
<protein>
    <submittedName>
        <fullName evidence="3">Uncharacterized protein LOC107113813</fullName>
    </submittedName>
</protein>
<proteinExistence type="predicted"/>
<accession>A0ABM1KAD7</accession>
<dbReference type="InterPro" id="IPR042201">
    <property type="entry name" value="FH2_Formin_sf"/>
</dbReference>
<sequence length="239" mass="27129">MEAADPGVKTIDLSRGDVTVSKEDGVGAFSLQTKEAKYLFQIPFTVQNKKLEDICKLQNEWLMLIDRYCSVLKARSLTQDGASGMTDGEVCHLNARKTGEASHLKVAPLAGTMDHVFPENSCRFSATTQHPLVSGDTWAMPPSPKSPNLPPASTRTKVFHWDVIPQDKIQKSLWTFHHDDKRNIDVTRLYEQFRIQDLPGFHSKGPLVTQHIMLNQKIAHNFNIFLKSFRIEPSQQWWT</sequence>
<dbReference type="RefSeq" id="XP_015270674.1">
    <property type="nucleotide sequence ID" value="XM_015415188.1"/>
</dbReference>
<evidence type="ECO:0000259" key="1">
    <source>
        <dbReference type="PROSITE" id="PS51444"/>
    </source>
</evidence>
<organism evidence="2 3">
    <name type="scientific">Gekko japonicus</name>
    <name type="common">Schlegel's Japanese gecko</name>
    <dbReference type="NCBI Taxonomy" id="146911"/>
    <lineage>
        <taxon>Eukaryota</taxon>
        <taxon>Metazoa</taxon>
        <taxon>Chordata</taxon>
        <taxon>Craniata</taxon>
        <taxon>Vertebrata</taxon>
        <taxon>Euteleostomi</taxon>
        <taxon>Lepidosauria</taxon>
        <taxon>Squamata</taxon>
        <taxon>Bifurcata</taxon>
        <taxon>Gekkota</taxon>
        <taxon>Gekkonidae</taxon>
        <taxon>Gekkoninae</taxon>
        <taxon>Gekko</taxon>
    </lineage>
</organism>
<dbReference type="Proteomes" id="UP000694871">
    <property type="component" value="Unplaced"/>
</dbReference>
<feature type="domain" description="FH2" evidence="1">
    <location>
        <begin position="146"/>
        <end position="239"/>
    </location>
</feature>
<dbReference type="InterPro" id="IPR015425">
    <property type="entry name" value="FH2_Formin"/>
</dbReference>
<keyword evidence="2" id="KW-1185">Reference proteome</keyword>
<name>A0ABM1KAD7_GEKJA</name>
<dbReference type="PROSITE" id="PS51444">
    <property type="entry name" value="FH2"/>
    <property type="match status" value="1"/>
</dbReference>
<dbReference type="GeneID" id="107113813"/>
<reference evidence="3" key="1">
    <citation type="submission" date="2025-08" db="UniProtKB">
        <authorList>
            <consortium name="RefSeq"/>
        </authorList>
    </citation>
    <scope>IDENTIFICATION</scope>
</reference>